<evidence type="ECO:0000256" key="7">
    <source>
        <dbReference type="SAM" id="Coils"/>
    </source>
</evidence>
<dbReference type="InterPro" id="IPR058792">
    <property type="entry name" value="Beta-barrel_RND_2"/>
</dbReference>
<dbReference type="PRINTS" id="PR01490">
    <property type="entry name" value="RTXTOXIND"/>
</dbReference>
<keyword evidence="4" id="KW-0732">Signal</keyword>
<comment type="subcellular location">
    <subcellularLocation>
        <location evidence="1">Periplasm</location>
    </subcellularLocation>
</comment>
<keyword evidence="6 7" id="KW-0175">Coiled coil</keyword>
<comment type="caution">
    <text evidence="10">The sequence shown here is derived from an EMBL/GenBank/DDBJ whole genome shotgun (WGS) entry which is preliminary data.</text>
</comment>
<organism evidence="10 11">
    <name type="scientific">Sphingomonas glacialis</name>
    <dbReference type="NCBI Taxonomy" id="658225"/>
    <lineage>
        <taxon>Bacteria</taxon>
        <taxon>Pseudomonadati</taxon>
        <taxon>Pseudomonadota</taxon>
        <taxon>Alphaproteobacteria</taxon>
        <taxon>Sphingomonadales</taxon>
        <taxon>Sphingomonadaceae</taxon>
        <taxon>Sphingomonas</taxon>
    </lineage>
</organism>
<accession>A0ABQ3LTC8</accession>
<evidence type="ECO:0000256" key="2">
    <source>
        <dbReference type="ARBA" id="ARBA00009477"/>
    </source>
</evidence>
<dbReference type="InterPro" id="IPR006143">
    <property type="entry name" value="RND_pump_MFP"/>
</dbReference>
<dbReference type="SUPFAM" id="SSF111369">
    <property type="entry name" value="HlyD-like secretion proteins"/>
    <property type="match status" value="2"/>
</dbReference>
<protein>
    <submittedName>
        <fullName evidence="10">Permease</fullName>
    </submittedName>
</protein>
<proteinExistence type="inferred from homology"/>
<comment type="similarity">
    <text evidence="2">Belongs to the membrane fusion protein (MFP) (TC 8.A.1) family.</text>
</comment>
<evidence type="ECO:0000256" key="1">
    <source>
        <dbReference type="ARBA" id="ARBA00004418"/>
    </source>
</evidence>
<dbReference type="Proteomes" id="UP000652430">
    <property type="component" value="Unassembled WGS sequence"/>
</dbReference>
<evidence type="ECO:0000313" key="11">
    <source>
        <dbReference type="Proteomes" id="UP000652430"/>
    </source>
</evidence>
<dbReference type="Gene3D" id="1.10.287.470">
    <property type="entry name" value="Helix hairpin bin"/>
    <property type="match status" value="1"/>
</dbReference>
<reference evidence="11" key="1">
    <citation type="journal article" date="2019" name="Int. J. Syst. Evol. Microbiol.">
        <title>The Global Catalogue of Microorganisms (GCM) 10K type strain sequencing project: providing services to taxonomists for standard genome sequencing and annotation.</title>
        <authorList>
            <consortium name="The Broad Institute Genomics Platform"/>
            <consortium name="The Broad Institute Genome Sequencing Center for Infectious Disease"/>
            <person name="Wu L."/>
            <person name="Ma J."/>
        </authorList>
    </citation>
    <scope>NUCLEOTIDE SEQUENCE [LARGE SCALE GENOMIC DNA]</scope>
    <source>
        <strain evidence="11">CGMCC 1.8957</strain>
    </source>
</reference>
<dbReference type="NCBIfam" id="TIGR01730">
    <property type="entry name" value="RND_mfp"/>
    <property type="match status" value="1"/>
</dbReference>
<name>A0ABQ3LTC8_9SPHN</name>
<comment type="similarity">
    <text evidence="3">Belongs to the UPF0194 family.</text>
</comment>
<dbReference type="Gene3D" id="6.10.140.1990">
    <property type="match status" value="1"/>
</dbReference>
<evidence type="ECO:0000313" key="10">
    <source>
        <dbReference type="EMBL" id="GHH25633.1"/>
    </source>
</evidence>
<dbReference type="Gene3D" id="2.40.30.170">
    <property type="match status" value="1"/>
</dbReference>
<keyword evidence="11" id="KW-1185">Reference proteome</keyword>
<dbReference type="InterPro" id="IPR050465">
    <property type="entry name" value="UPF0194_transport"/>
</dbReference>
<dbReference type="Pfam" id="PF25973">
    <property type="entry name" value="BSH_CzcB"/>
    <property type="match status" value="1"/>
</dbReference>
<feature type="domain" description="CzcB-like barrel-sandwich hybrid" evidence="9">
    <location>
        <begin position="50"/>
        <end position="233"/>
    </location>
</feature>
<gene>
    <name evidence="10" type="ORF">GCM10008023_39200</name>
</gene>
<sequence length="390" mass="41284">MAFALVAAVVFASVTWLRGISVPVAIARRANLVETVVASGHVESRFRVDIGSQMTGTVEQVSVQEGETVRKGQPLIVLASDELTNTQTQARDVMVQAQAHIRQLRELSLPTAREARRSAAASLLATQQIYDRATILMRKGFMTRAALDDAQKNLDMARATVRTANAQIESAQVGGSDYATAQSQLDQARAALAAASSRLAYTTILAPRDGVLIARSVERGAVVTPGQTLMVLAPAGSVQLVVQIDERNLGKVALGQPALASADAYPNKQFPATIVFINPGVDITRASATVKLAVATPPAYLRQDMTVSVDIETARRQAAIVLPGTAVHDALSTKPWVLLVRNGRAVRQNVTLGLQGNLQVQILRGVAVGNAAVPTTASITAGRRVRAQAP</sequence>
<evidence type="ECO:0000259" key="9">
    <source>
        <dbReference type="Pfam" id="PF25973"/>
    </source>
</evidence>
<feature type="domain" description="CusB-like beta-barrel" evidence="8">
    <location>
        <begin position="240"/>
        <end position="313"/>
    </location>
</feature>
<evidence type="ECO:0000259" key="8">
    <source>
        <dbReference type="Pfam" id="PF25954"/>
    </source>
</evidence>
<dbReference type="EMBL" id="BNAQ01000010">
    <property type="protein sequence ID" value="GHH25633.1"/>
    <property type="molecule type" value="Genomic_DNA"/>
</dbReference>
<dbReference type="Gene3D" id="2.40.420.20">
    <property type="match status" value="1"/>
</dbReference>
<evidence type="ECO:0000256" key="4">
    <source>
        <dbReference type="ARBA" id="ARBA00022729"/>
    </source>
</evidence>
<dbReference type="Gene3D" id="2.40.50.100">
    <property type="match status" value="2"/>
</dbReference>
<dbReference type="PANTHER" id="PTHR32347:SF29">
    <property type="entry name" value="UPF0194 MEMBRANE PROTEIN YBHG"/>
    <property type="match status" value="1"/>
</dbReference>
<evidence type="ECO:0000256" key="6">
    <source>
        <dbReference type="ARBA" id="ARBA00023054"/>
    </source>
</evidence>
<dbReference type="Pfam" id="PF25954">
    <property type="entry name" value="Beta-barrel_RND_2"/>
    <property type="match status" value="1"/>
</dbReference>
<dbReference type="InterPro" id="IPR030190">
    <property type="entry name" value="MacA_alpha-hairpin_sf"/>
</dbReference>
<dbReference type="PANTHER" id="PTHR32347">
    <property type="entry name" value="EFFLUX SYSTEM COMPONENT YKNX-RELATED"/>
    <property type="match status" value="1"/>
</dbReference>
<evidence type="ECO:0000256" key="3">
    <source>
        <dbReference type="ARBA" id="ARBA00010602"/>
    </source>
</evidence>
<keyword evidence="5" id="KW-0574">Periplasm</keyword>
<feature type="coiled-coil region" evidence="7">
    <location>
        <begin position="147"/>
        <end position="198"/>
    </location>
</feature>
<dbReference type="InterPro" id="IPR058647">
    <property type="entry name" value="BSH_CzcB-like"/>
</dbReference>
<evidence type="ECO:0000256" key="5">
    <source>
        <dbReference type="ARBA" id="ARBA00022764"/>
    </source>
</evidence>